<name>A0A1S7ULV8_ROSNE</name>
<keyword evidence="1" id="KW-0732">Signal</keyword>
<dbReference type="OrthoDB" id="2378324at2759"/>
<keyword evidence="3" id="KW-1185">Reference proteome</keyword>
<evidence type="ECO:0000256" key="1">
    <source>
        <dbReference type="SAM" id="SignalP"/>
    </source>
</evidence>
<dbReference type="Proteomes" id="UP000054516">
    <property type="component" value="Unassembled WGS sequence"/>
</dbReference>
<dbReference type="AlphaFoldDB" id="A0A1S7ULV8"/>
<evidence type="ECO:0008006" key="4">
    <source>
        <dbReference type="Google" id="ProtNLM"/>
    </source>
</evidence>
<feature type="chain" id="PRO_5012978323" description="HD domain-containing protein" evidence="1">
    <location>
        <begin position="19"/>
        <end position="274"/>
    </location>
</feature>
<dbReference type="EMBL" id="DF977452">
    <property type="protein sequence ID" value="GAP84326.1"/>
    <property type="molecule type" value="Genomic_DNA"/>
</dbReference>
<gene>
    <name evidence="2" type="ORF">SAMD00023353_0701400</name>
</gene>
<proteinExistence type="predicted"/>
<evidence type="ECO:0000313" key="2">
    <source>
        <dbReference type="EMBL" id="GAP84326.1"/>
    </source>
</evidence>
<feature type="signal peptide" evidence="1">
    <location>
        <begin position="1"/>
        <end position="18"/>
    </location>
</feature>
<reference evidence="2" key="1">
    <citation type="submission" date="2016-03" db="EMBL/GenBank/DDBJ databases">
        <title>Draft genome sequence of Rosellinia necatrix.</title>
        <authorList>
            <person name="Kanematsu S."/>
        </authorList>
    </citation>
    <scope>NUCLEOTIDE SEQUENCE [LARGE SCALE GENOMIC DNA]</scope>
    <source>
        <strain evidence="2">W97</strain>
    </source>
</reference>
<protein>
    <recommendedName>
        <fullName evidence="4">HD domain-containing protein</fullName>
    </recommendedName>
</protein>
<accession>A0A1S7ULV8</accession>
<evidence type="ECO:0000313" key="3">
    <source>
        <dbReference type="Proteomes" id="UP000054516"/>
    </source>
</evidence>
<sequence length="274" mass="30373">MKFTGVVSALALAGATMAAPSKRSCVPRGELPTTTIAGVEVVNTQIVQDALKLVEVFNELQPYLYNHVLRTWLLGAAALNNNATLKASVDLELHAIGSLLHDLAWDQRDNSPFNSRQYRFEIESGVAAVNWIKAHPNGGEWDEARLEKVYDGIALQTIIGLSDFKNIDTQWIVKSIGFEFPQPRSPLIPEQFYDSVQGTYSNSTLFRGTNDTFTRFAVKDPETTYNTFLSVFGDEYVAGYSEQGHRLFDLIQGGIQLELGQYPDVPFTPLPPVA</sequence>
<organism evidence="2">
    <name type="scientific">Rosellinia necatrix</name>
    <name type="common">White root-rot fungus</name>
    <dbReference type="NCBI Taxonomy" id="77044"/>
    <lineage>
        <taxon>Eukaryota</taxon>
        <taxon>Fungi</taxon>
        <taxon>Dikarya</taxon>
        <taxon>Ascomycota</taxon>
        <taxon>Pezizomycotina</taxon>
        <taxon>Sordariomycetes</taxon>
        <taxon>Xylariomycetidae</taxon>
        <taxon>Xylariales</taxon>
        <taxon>Xylariaceae</taxon>
        <taxon>Rosellinia</taxon>
    </lineage>
</organism>